<evidence type="ECO:0000313" key="3">
    <source>
        <dbReference type="Proteomes" id="UP001163981"/>
    </source>
</evidence>
<sequence>MNKTLGYWLEILATYGLGIAAFAFSILFWENLKFLDDATFLDKVISISSTLFGFLLAVLALIIQSNSSTIEGMKQHGSFVRLIRLNKMTVTLAIITSFYSLILLLGLEIIREKSCEVLIFMTSVNLGLFTMVLANTLLFTLVFYRIIMSDYQ</sequence>
<feature type="transmembrane region" description="Helical" evidence="1">
    <location>
        <begin position="7"/>
        <end position="29"/>
    </location>
</feature>
<keyword evidence="1" id="KW-0812">Transmembrane</keyword>
<organism evidence="2 3">
    <name type="scientific">Salinimicrobium tongyeongense</name>
    <dbReference type="NCBI Taxonomy" id="2809707"/>
    <lineage>
        <taxon>Bacteria</taxon>
        <taxon>Pseudomonadati</taxon>
        <taxon>Bacteroidota</taxon>
        <taxon>Flavobacteriia</taxon>
        <taxon>Flavobacteriales</taxon>
        <taxon>Flavobacteriaceae</taxon>
        <taxon>Salinimicrobium</taxon>
    </lineage>
</organism>
<reference evidence="2" key="1">
    <citation type="submission" date="2021-02" db="EMBL/GenBank/DDBJ databases">
        <title>Salinimicrobium sp. nov. isolated from seawater in Tongyeong, Republic of Korea.</title>
        <authorList>
            <person name="Lee S.-J."/>
        </authorList>
    </citation>
    <scope>NUCLEOTIDE SEQUENCE</scope>
    <source>
        <strain evidence="2">HN-2-9-2</strain>
    </source>
</reference>
<keyword evidence="3" id="KW-1185">Reference proteome</keyword>
<accession>A0ABY6NTX2</accession>
<dbReference type="Proteomes" id="UP001163981">
    <property type="component" value="Chromosome"/>
</dbReference>
<proteinExistence type="predicted"/>
<feature type="transmembrane region" description="Helical" evidence="1">
    <location>
        <begin position="85"/>
        <end position="105"/>
    </location>
</feature>
<keyword evidence="1" id="KW-0472">Membrane</keyword>
<evidence type="ECO:0000313" key="2">
    <source>
        <dbReference type="EMBL" id="UZH56335.1"/>
    </source>
</evidence>
<feature type="transmembrane region" description="Helical" evidence="1">
    <location>
        <begin position="44"/>
        <end position="64"/>
    </location>
</feature>
<gene>
    <name evidence="2" type="ORF">JRG66_05580</name>
</gene>
<name>A0ABY6NTX2_9FLAO</name>
<dbReference type="RefSeq" id="WP_265164826.1">
    <property type="nucleotide sequence ID" value="NZ_CP069620.1"/>
</dbReference>
<feature type="transmembrane region" description="Helical" evidence="1">
    <location>
        <begin position="117"/>
        <end position="144"/>
    </location>
</feature>
<keyword evidence="1" id="KW-1133">Transmembrane helix</keyword>
<evidence type="ECO:0000256" key="1">
    <source>
        <dbReference type="SAM" id="Phobius"/>
    </source>
</evidence>
<dbReference type="EMBL" id="CP069620">
    <property type="protein sequence ID" value="UZH56335.1"/>
    <property type="molecule type" value="Genomic_DNA"/>
</dbReference>
<protein>
    <submittedName>
        <fullName evidence="2">Uncharacterized protein</fullName>
    </submittedName>
</protein>